<dbReference type="Pfam" id="PF00171">
    <property type="entry name" value="Aldedh"/>
    <property type="match status" value="1"/>
</dbReference>
<name>A0A074WZV3_9PEZI</name>
<dbReference type="Proteomes" id="UP000027730">
    <property type="component" value="Unassembled WGS sequence"/>
</dbReference>
<evidence type="ECO:0000256" key="1">
    <source>
        <dbReference type="ARBA" id="ARBA00005176"/>
    </source>
</evidence>
<dbReference type="GO" id="GO:0004777">
    <property type="term" value="F:succinate-semialdehyde dehydrogenase (NAD+) activity"/>
    <property type="evidence" value="ECO:0007669"/>
    <property type="project" value="TreeGrafter"/>
</dbReference>
<dbReference type="EMBL" id="KL584705">
    <property type="protein sequence ID" value="KEQ75327.1"/>
    <property type="molecule type" value="Genomic_DNA"/>
</dbReference>
<dbReference type="InterPro" id="IPR015590">
    <property type="entry name" value="Aldehyde_DH_dom"/>
</dbReference>
<keyword evidence="6" id="KW-1185">Reference proteome</keyword>
<gene>
    <name evidence="5" type="ORF">M436DRAFT_42062</name>
</gene>
<evidence type="ECO:0000256" key="3">
    <source>
        <dbReference type="ARBA" id="ARBA00023002"/>
    </source>
</evidence>
<proteinExistence type="inferred from homology"/>
<reference evidence="5 6" key="1">
    <citation type="journal article" date="2014" name="BMC Genomics">
        <title>Genome sequencing of four Aureobasidium pullulans varieties: biotechnological potential, stress tolerance, and description of new species.</title>
        <authorList>
            <person name="Gostin Ar C."/>
            <person name="Ohm R.A."/>
            <person name="Kogej T."/>
            <person name="Sonjak S."/>
            <person name="Turk M."/>
            <person name="Zajc J."/>
            <person name="Zalar P."/>
            <person name="Grube M."/>
            <person name="Sun H."/>
            <person name="Han J."/>
            <person name="Sharma A."/>
            <person name="Chiniquy J."/>
            <person name="Ngan C.Y."/>
            <person name="Lipzen A."/>
            <person name="Barry K."/>
            <person name="Grigoriev I.V."/>
            <person name="Gunde-Cimerman N."/>
        </authorList>
    </citation>
    <scope>NUCLEOTIDE SEQUENCE [LARGE SCALE GENOMIC DNA]</scope>
    <source>
        <strain evidence="5 6">CBS 147.97</strain>
    </source>
</reference>
<accession>A0A074WZV3</accession>
<dbReference type="Gene3D" id="3.40.605.10">
    <property type="entry name" value="Aldehyde Dehydrogenase, Chain A, domain 1"/>
    <property type="match status" value="1"/>
</dbReference>
<dbReference type="AlphaFoldDB" id="A0A074WZV3"/>
<dbReference type="FunFam" id="3.40.605.10:FF:000023">
    <property type="entry name" value="Succinate-semialdehyde dehydrogenase (Eurofung)"/>
    <property type="match status" value="1"/>
</dbReference>
<dbReference type="InterPro" id="IPR016162">
    <property type="entry name" value="Ald_DH_N"/>
</dbReference>
<organism evidence="5 6">
    <name type="scientific">Aureobasidium namibiae CBS 147.97</name>
    <dbReference type="NCBI Taxonomy" id="1043004"/>
    <lineage>
        <taxon>Eukaryota</taxon>
        <taxon>Fungi</taxon>
        <taxon>Dikarya</taxon>
        <taxon>Ascomycota</taxon>
        <taxon>Pezizomycotina</taxon>
        <taxon>Dothideomycetes</taxon>
        <taxon>Dothideomycetidae</taxon>
        <taxon>Dothideales</taxon>
        <taxon>Saccotheciaceae</taxon>
        <taxon>Aureobasidium</taxon>
    </lineage>
</organism>
<comment type="pathway">
    <text evidence="1">Amino-acid degradation; 4-aminobutanoate degradation.</text>
</comment>
<dbReference type="GO" id="GO:0009450">
    <property type="term" value="P:gamma-aminobutyric acid catabolic process"/>
    <property type="evidence" value="ECO:0007669"/>
    <property type="project" value="TreeGrafter"/>
</dbReference>
<dbReference type="Gene3D" id="3.40.309.10">
    <property type="entry name" value="Aldehyde Dehydrogenase, Chain A, domain 2"/>
    <property type="match status" value="1"/>
</dbReference>
<evidence type="ECO:0000256" key="2">
    <source>
        <dbReference type="ARBA" id="ARBA00009986"/>
    </source>
</evidence>
<keyword evidence="3" id="KW-0560">Oxidoreductase</keyword>
<dbReference type="OrthoDB" id="310895at2759"/>
<dbReference type="PANTHER" id="PTHR43353">
    <property type="entry name" value="SUCCINATE-SEMIALDEHYDE DEHYDROGENASE, MITOCHONDRIAL"/>
    <property type="match status" value="1"/>
</dbReference>
<sequence>MASELPFELNNKDIWRDNSLVNGEWQEAQSKKRFDVVDPGTGKTWATAPDNGPDDVDKTVQAAHTAFESYRKVNPRTRAQWLLKWDALIREHRDDIAKIVTYETGKPIAESQGELDYALGFTWWFAGEAERIQGTVSTPAAPGRRVFTIKQPIGVAVALTPWNFPIAMILRKAGAALAAGCTMIVKPSPETPFSVLTLGYLALQAGFPPGVFNVLTTSLDNTPSLSEALCRHELVKKVTFTGSTRVGKLVAKICSDGLKKVTLELGGLCPFLVFEDADLEHAANALMALKWRHAGQACITANRVYIQKSIYAKFSDILISKTKSLTMGHGSSPSTTLGPVTTPRGLDKAESQVNDALSHGGKLLLGSGARAKDTEGFFFEPAIIGNANGKMLIASEETFAPVLALFAFETEEEVVKAANDTSMGLASYFFTKDVDRTWRLFENLEAGMIGINTGNSSAAESPFGGIKESGYGKESGKDVAVNEYLVTKTGTFTLDGQY</sequence>
<dbReference type="GeneID" id="25409674"/>
<evidence type="ECO:0000313" key="6">
    <source>
        <dbReference type="Proteomes" id="UP000027730"/>
    </source>
</evidence>
<dbReference type="InterPro" id="IPR016161">
    <property type="entry name" value="Ald_DH/histidinol_DH"/>
</dbReference>
<dbReference type="InterPro" id="IPR050740">
    <property type="entry name" value="Aldehyde_DH_Superfamily"/>
</dbReference>
<dbReference type="GO" id="GO:0005737">
    <property type="term" value="C:cytoplasm"/>
    <property type="evidence" value="ECO:0007669"/>
    <property type="project" value="TreeGrafter"/>
</dbReference>
<dbReference type="PANTHER" id="PTHR43353:SF7">
    <property type="entry name" value="SUCCINATE SEMIALDEHYDE DEHYDROGENASE (EUROFUNG)"/>
    <property type="match status" value="1"/>
</dbReference>
<dbReference type="InterPro" id="IPR016163">
    <property type="entry name" value="Ald_DH_C"/>
</dbReference>
<dbReference type="FunFam" id="3.40.309.10:FF:000004">
    <property type="entry name" value="Succinate-semialdehyde dehydrogenase I"/>
    <property type="match status" value="1"/>
</dbReference>
<dbReference type="HOGENOM" id="CLU_005391_5_3_1"/>
<comment type="similarity">
    <text evidence="2">Belongs to the aldehyde dehydrogenase family.</text>
</comment>
<dbReference type="SUPFAM" id="SSF53720">
    <property type="entry name" value="ALDH-like"/>
    <property type="match status" value="1"/>
</dbReference>
<evidence type="ECO:0000259" key="4">
    <source>
        <dbReference type="Pfam" id="PF00171"/>
    </source>
</evidence>
<dbReference type="STRING" id="1043004.A0A074WZV3"/>
<dbReference type="CDD" id="cd07103">
    <property type="entry name" value="ALDH_F5_SSADH_GabD"/>
    <property type="match status" value="1"/>
</dbReference>
<feature type="domain" description="Aldehyde dehydrogenase" evidence="4">
    <location>
        <begin position="25"/>
        <end position="489"/>
    </location>
</feature>
<protein>
    <submittedName>
        <fullName evidence="5">Aldehyde dehydrogenase</fullName>
    </submittedName>
</protein>
<evidence type="ECO:0000313" key="5">
    <source>
        <dbReference type="EMBL" id="KEQ75327.1"/>
    </source>
</evidence>
<dbReference type="RefSeq" id="XP_013429636.1">
    <property type="nucleotide sequence ID" value="XM_013574182.1"/>
</dbReference>